<dbReference type="Proteomes" id="UP001161406">
    <property type="component" value="Unassembled WGS sequence"/>
</dbReference>
<evidence type="ECO:0000259" key="1">
    <source>
        <dbReference type="Pfam" id="PF19263"/>
    </source>
</evidence>
<feature type="domain" description="NrS-1 polymerase-like helicase" evidence="1">
    <location>
        <begin position="20"/>
        <end position="124"/>
    </location>
</feature>
<proteinExistence type="predicted"/>
<evidence type="ECO:0000313" key="2">
    <source>
        <dbReference type="EMBL" id="GLQ11448.1"/>
    </source>
</evidence>
<organism evidence="2 3">
    <name type="scientific">Devosia yakushimensis</name>
    <dbReference type="NCBI Taxonomy" id="470028"/>
    <lineage>
        <taxon>Bacteria</taxon>
        <taxon>Pseudomonadati</taxon>
        <taxon>Pseudomonadota</taxon>
        <taxon>Alphaproteobacteria</taxon>
        <taxon>Hyphomicrobiales</taxon>
        <taxon>Devosiaceae</taxon>
        <taxon>Devosia</taxon>
    </lineage>
</organism>
<dbReference type="EMBL" id="BSNG01000001">
    <property type="protein sequence ID" value="GLQ11448.1"/>
    <property type="molecule type" value="Genomic_DNA"/>
</dbReference>
<name>A0ABQ5UJU0_9HYPH</name>
<keyword evidence="3" id="KW-1185">Reference proteome</keyword>
<gene>
    <name evidence="2" type="ORF">GCM10007913_33800</name>
</gene>
<sequence>MFGYLLTPDTSMQKFFMILGPTRGGKGVITKTLTSLVGKRSVCSPKLADLGLRFGLEATLGKSLATVADMRIGAKSDRQDIVGNILRIVGEDDVDVERKNIGGAWTGKLDIRIFIASNMMPPLPDVSGALIARLITLTTQRSFVGQEDPALGKTLQDELPGILNWSIEGWRRLHEHGRFTATAESKLVAEKMADLASPLNAFLRECCELDPEAKTPRDDVWRAYDQFVLMRDLPVVYSASNYFHRDLEVAAQHRITEFRPRVNGKQVKHWKGLRLLPQDDD</sequence>
<dbReference type="Gene3D" id="3.40.50.300">
    <property type="entry name" value="P-loop containing nucleotide triphosphate hydrolases"/>
    <property type="match status" value="1"/>
</dbReference>
<reference evidence="2" key="1">
    <citation type="journal article" date="2014" name="Int. J. Syst. Evol. Microbiol.">
        <title>Complete genome of a new Firmicutes species belonging to the dominant human colonic microbiota ('Ruminococcus bicirculans') reveals two chromosomes and a selective capacity to utilize plant glucans.</title>
        <authorList>
            <consortium name="NISC Comparative Sequencing Program"/>
            <person name="Wegmann U."/>
            <person name="Louis P."/>
            <person name="Goesmann A."/>
            <person name="Henrissat B."/>
            <person name="Duncan S.H."/>
            <person name="Flint H.J."/>
        </authorList>
    </citation>
    <scope>NUCLEOTIDE SEQUENCE</scope>
    <source>
        <strain evidence="2">NBRC 103855</strain>
    </source>
</reference>
<comment type="caution">
    <text evidence="2">The sequence shown here is derived from an EMBL/GenBank/DDBJ whole genome shotgun (WGS) entry which is preliminary data.</text>
</comment>
<dbReference type="Pfam" id="PF19263">
    <property type="entry name" value="DUF5906"/>
    <property type="match status" value="1"/>
</dbReference>
<reference evidence="2" key="2">
    <citation type="submission" date="2023-01" db="EMBL/GenBank/DDBJ databases">
        <title>Draft genome sequence of Devosia yakushimensis strain NBRC 103855.</title>
        <authorList>
            <person name="Sun Q."/>
            <person name="Mori K."/>
        </authorList>
    </citation>
    <scope>NUCLEOTIDE SEQUENCE</scope>
    <source>
        <strain evidence="2">NBRC 103855</strain>
    </source>
</reference>
<accession>A0ABQ5UJU0</accession>
<evidence type="ECO:0000313" key="3">
    <source>
        <dbReference type="Proteomes" id="UP001161406"/>
    </source>
</evidence>
<dbReference type="InterPro" id="IPR027417">
    <property type="entry name" value="P-loop_NTPase"/>
</dbReference>
<protein>
    <recommendedName>
        <fullName evidence="1">NrS-1 polymerase-like helicase domain-containing protein</fullName>
    </recommendedName>
</protein>
<dbReference type="InterPro" id="IPR045455">
    <property type="entry name" value="NrS-1_pol-like_helicase"/>
</dbReference>